<protein>
    <submittedName>
        <fullName evidence="1">Uncharacterized protein</fullName>
    </submittedName>
</protein>
<dbReference type="EMBL" id="PPEA01000677">
    <property type="protein sequence ID" value="PQM45037.1"/>
    <property type="molecule type" value="Genomic_DNA"/>
</dbReference>
<gene>
    <name evidence="1" type="ORF">C1Y40_04805</name>
</gene>
<dbReference type="AlphaFoldDB" id="A0A2S8BEC5"/>
<evidence type="ECO:0000313" key="2">
    <source>
        <dbReference type="Proteomes" id="UP000238296"/>
    </source>
</evidence>
<proteinExistence type="predicted"/>
<sequence length="172" mass="17678">MTGSALASYRLHVIAPTVADAVQHAGGWLFDHVMAGWKVTVALADPVGAEALQILGAAVAALDSGVLEESPRALAVSAELYTGDPRVRRLVRDAADHPDVEVLLWEAFAAAAEYGVVRYRLGAAARAFKTEALVAAGGGGTSVPLAETFRTVAAQRVAPYAGLATADALSQG</sequence>
<comment type="caution">
    <text evidence="1">The sequence shown here is derived from an EMBL/GenBank/DDBJ whole genome shotgun (WGS) entry which is preliminary data.</text>
</comment>
<organism evidence="1 2">
    <name type="scientific">Mycobacterium talmoniae</name>
    <dbReference type="NCBI Taxonomy" id="1858794"/>
    <lineage>
        <taxon>Bacteria</taxon>
        <taxon>Bacillati</taxon>
        <taxon>Actinomycetota</taxon>
        <taxon>Actinomycetes</taxon>
        <taxon>Mycobacteriales</taxon>
        <taxon>Mycobacteriaceae</taxon>
        <taxon>Mycobacterium</taxon>
    </lineage>
</organism>
<reference evidence="1 2" key="1">
    <citation type="journal article" date="2017" name="Int. J. Syst. Evol. Microbiol.">
        <title>Mycobacterium talmoniae sp. nov., a slowly growing mycobacterium isolated from human respiratory samples.</title>
        <authorList>
            <person name="Davidson R.M."/>
            <person name="DeGroote M.A."/>
            <person name="Marola J.L."/>
            <person name="Buss S."/>
            <person name="Jones V."/>
            <person name="McNeil M.R."/>
            <person name="Freifeld A.G."/>
            <person name="Elaine Epperson L."/>
            <person name="Hasan N.A."/>
            <person name="Jackson M."/>
            <person name="Iwen P.C."/>
            <person name="Salfinger M."/>
            <person name="Strong M."/>
        </authorList>
    </citation>
    <scope>NUCLEOTIDE SEQUENCE [LARGE SCALE GENOMIC DNA]</scope>
    <source>
        <strain evidence="1 2">ATCC BAA-2683</strain>
    </source>
</reference>
<dbReference type="Proteomes" id="UP000238296">
    <property type="component" value="Unassembled WGS sequence"/>
</dbReference>
<evidence type="ECO:0000313" key="1">
    <source>
        <dbReference type="EMBL" id="PQM45037.1"/>
    </source>
</evidence>
<name>A0A2S8BEC5_9MYCO</name>
<accession>A0A2S8BEC5</accession>